<dbReference type="InParanoid" id="D8LV72"/>
<evidence type="ECO:0000256" key="1">
    <source>
        <dbReference type="ARBA" id="ARBA00008455"/>
    </source>
</evidence>
<gene>
    <name evidence="5" type="ORF">GSBLH_T00006028001</name>
</gene>
<dbReference type="PANTHER" id="PTHR12411">
    <property type="entry name" value="CYSTEINE PROTEASE FAMILY C1-RELATED"/>
    <property type="match status" value="1"/>
</dbReference>
<feature type="chain" id="PRO_5018748583" description="Peptidase C1A papain C-terminal domain-containing protein" evidence="3">
    <location>
        <begin position="17"/>
        <end position="630"/>
    </location>
</feature>
<dbReference type="InterPro" id="IPR000668">
    <property type="entry name" value="Peptidase_C1A_C"/>
</dbReference>
<dbReference type="RefSeq" id="XP_012893759.1">
    <property type="nucleotide sequence ID" value="XM_013038305.1"/>
</dbReference>
<accession>D8LV72</accession>
<organism evidence="5">
    <name type="scientific">Blastocystis hominis</name>
    <dbReference type="NCBI Taxonomy" id="12968"/>
    <lineage>
        <taxon>Eukaryota</taxon>
        <taxon>Sar</taxon>
        <taxon>Stramenopiles</taxon>
        <taxon>Bigyra</taxon>
        <taxon>Opalozoa</taxon>
        <taxon>Opalinata</taxon>
        <taxon>Blastocystidae</taxon>
        <taxon>Blastocystis</taxon>
    </lineage>
</organism>
<dbReference type="InterPro" id="IPR013128">
    <property type="entry name" value="Peptidase_C1A"/>
</dbReference>
<dbReference type="Gene3D" id="3.90.70.10">
    <property type="entry name" value="Cysteine proteinases"/>
    <property type="match status" value="1"/>
</dbReference>
<keyword evidence="6" id="KW-1185">Reference proteome</keyword>
<dbReference type="AlphaFoldDB" id="D8LV72"/>
<evidence type="ECO:0000313" key="6">
    <source>
        <dbReference type="Proteomes" id="UP000008312"/>
    </source>
</evidence>
<dbReference type="EMBL" id="FN668638">
    <property type="protein sequence ID" value="CBK19711.2"/>
    <property type="molecule type" value="Genomic_DNA"/>
</dbReference>
<dbReference type="Pfam" id="PF00112">
    <property type="entry name" value="Peptidase_C1"/>
    <property type="match status" value="1"/>
</dbReference>
<comment type="similarity">
    <text evidence="1">Belongs to the peptidase C1 family.</text>
</comment>
<dbReference type="SMART" id="SM00645">
    <property type="entry name" value="Pept_C1"/>
    <property type="match status" value="1"/>
</dbReference>
<evidence type="ECO:0000313" key="5">
    <source>
        <dbReference type="EMBL" id="CBK19711.2"/>
    </source>
</evidence>
<feature type="domain" description="Peptidase C1A papain C-terminal" evidence="4">
    <location>
        <begin position="92"/>
        <end position="296"/>
    </location>
</feature>
<evidence type="ECO:0000256" key="3">
    <source>
        <dbReference type="SAM" id="SignalP"/>
    </source>
</evidence>
<dbReference type="GO" id="GO:0008234">
    <property type="term" value="F:cysteine-type peptidase activity"/>
    <property type="evidence" value="ECO:0007669"/>
    <property type="project" value="InterPro"/>
</dbReference>
<dbReference type="OrthoDB" id="10658802at2759"/>
<dbReference type="GeneID" id="24922153"/>
<evidence type="ECO:0000259" key="4">
    <source>
        <dbReference type="SMART" id="SM00645"/>
    </source>
</evidence>
<name>D8LV72_BLAHO</name>
<dbReference type="InterPro" id="IPR038765">
    <property type="entry name" value="Papain-like_cys_pep_sf"/>
</dbReference>
<dbReference type="SUPFAM" id="SSF54001">
    <property type="entry name" value="Cysteine proteinases"/>
    <property type="match status" value="1"/>
</dbReference>
<sequence>MLAILFLFCLTAGLQTFAVSQISNFDQSRRQNFVENARKKEAAERLTGIDLQYSFYSDFSELRFRKYLMMNNRYPTPDPSEFPEKPPQIQEIPESADWRSFFAPIVDIDPSIKCASSWAVAVTSLLYMKHKEQDPLWDQPFSVQQLLDCVVDRHALSPDTCDGASLESALRYVYEKGLCLEKEYRPYSGTREKCPRTACNRYFLRNYRRVFPALSALLTAVHDQPVLATVGVNPAVLQFYVSESKNRPNFLRGAFHRYFIAGIVSSYNLAGSDRFVTLTIPSFHPLSRHLHFFVPANCLSAHSRGSSPVCEGDANSLAFYAYTAEIEPVPRFEHLFECESRGELVSRLDLRRSLAFGGNGAKPLDSAVEFGALRRNRGFHRDELTAVLRQSAEALRNRAEFPWNSEPNPWREEFQSCRIAGISLIGLFPIDCPYSAEPIPAGEEEPRFIPSAGVCQLNGTAVNWVLELLEDCGDLEFLALKDQGLESREIREILRFFLTRIQKFPRLKLIQLGGSFIGREESENIRGTIAELAAMGVSVGGIAPFENETPDRAFFSELMNQPYQSLIVYTPISPFRFAAKITLQNACTESPRECAYFSMDLALLFDRYPHYFLRTLDLTSLIFVGRMKSR</sequence>
<protein>
    <recommendedName>
        <fullName evidence="4">Peptidase C1A papain C-terminal domain-containing protein</fullName>
    </recommendedName>
</protein>
<evidence type="ECO:0000256" key="2">
    <source>
        <dbReference type="ARBA" id="ARBA00023145"/>
    </source>
</evidence>
<dbReference type="GO" id="GO:0006508">
    <property type="term" value="P:proteolysis"/>
    <property type="evidence" value="ECO:0007669"/>
    <property type="project" value="InterPro"/>
</dbReference>
<proteinExistence type="inferred from homology"/>
<feature type="signal peptide" evidence="3">
    <location>
        <begin position="1"/>
        <end position="16"/>
    </location>
</feature>
<keyword evidence="3" id="KW-0732">Signal</keyword>
<keyword evidence="2" id="KW-0865">Zymogen</keyword>
<reference evidence="5" key="1">
    <citation type="submission" date="2010-02" db="EMBL/GenBank/DDBJ databases">
        <title>Sequencing and annotation of the Blastocystis hominis genome.</title>
        <authorList>
            <person name="Wincker P."/>
        </authorList>
    </citation>
    <scope>NUCLEOTIDE SEQUENCE</scope>
    <source>
        <strain evidence="5">Singapore isolate B</strain>
    </source>
</reference>
<dbReference type="Proteomes" id="UP000008312">
    <property type="component" value="Unassembled WGS sequence"/>
</dbReference>